<proteinExistence type="inferred from homology"/>
<name>A0A5B0MP46_PUCGR</name>
<dbReference type="GO" id="GO:0007017">
    <property type="term" value="P:microtubule-based process"/>
    <property type="evidence" value="ECO:0007669"/>
    <property type="project" value="InterPro"/>
</dbReference>
<dbReference type="PANTHER" id="PTHR11588">
    <property type="entry name" value="TUBULIN"/>
    <property type="match status" value="1"/>
</dbReference>
<reference evidence="6 7" key="1">
    <citation type="submission" date="2019-05" db="EMBL/GenBank/DDBJ databases">
        <title>Emergence of the Ug99 lineage of the wheat stem rust pathogen through somatic hybridization.</title>
        <authorList>
            <person name="Li F."/>
            <person name="Upadhyaya N.M."/>
            <person name="Sperschneider J."/>
            <person name="Matny O."/>
            <person name="Nguyen-Phuc H."/>
            <person name="Mago R."/>
            <person name="Raley C."/>
            <person name="Miller M.E."/>
            <person name="Silverstein K.A.T."/>
            <person name="Henningsen E."/>
            <person name="Hirsch C.D."/>
            <person name="Visser B."/>
            <person name="Pretorius Z.A."/>
            <person name="Steffenson B.J."/>
            <person name="Schwessinger B."/>
            <person name="Dodds P.N."/>
            <person name="Figueroa M."/>
        </authorList>
    </citation>
    <scope>NUCLEOTIDE SEQUENCE [LARGE SCALE GENOMIC DNA]</scope>
    <source>
        <strain evidence="6">21-0</strain>
    </source>
</reference>
<sequence>MTCNGNQIDKEAIYSICQKNLGVQLHKFTNLNRLTAQVVSLITASLQFDGSLNVNLNKFQTNLVPFPLDTYVPIISAEKAFHDSNSVSKMTDARQPAAQEDGPEVEPPTPDTSSRLKFFYPAHPALLQSYTSAQHPRPSNPGHNNKSSAVGLQTDDHQTQVDHQNQAPNPGSPCSSLMSLNSDLPRPSMVQSCNTSPTATHSLEVPTKNITKLEIPHTVAGDPATPRSLRSELRELAGEAVESEGMRMELEVDELDEANHNIAAHLDDQPWSPVKSKGSSSTGPNHAGLKINTQSLSKDIDMLNFSNDYEGYHETAHDGERLEAKDEMFECELDGLESSWRKNNGPREEKADRVC</sequence>
<dbReference type="GO" id="GO:0005525">
    <property type="term" value="F:GTP binding"/>
    <property type="evidence" value="ECO:0007669"/>
    <property type="project" value="UniProtKB-KW"/>
</dbReference>
<dbReference type="InterPro" id="IPR000217">
    <property type="entry name" value="Tubulin"/>
</dbReference>
<dbReference type="OrthoDB" id="10306178at2759"/>
<feature type="region of interest" description="Disordered" evidence="5">
    <location>
        <begin position="268"/>
        <end position="289"/>
    </location>
</feature>
<feature type="region of interest" description="Disordered" evidence="5">
    <location>
        <begin position="85"/>
        <end position="116"/>
    </location>
</feature>
<evidence type="ECO:0000313" key="6">
    <source>
        <dbReference type="EMBL" id="KAA1077700.1"/>
    </source>
</evidence>
<keyword evidence="3" id="KW-0547">Nucleotide-binding</keyword>
<feature type="compositionally biased region" description="Basic and acidic residues" evidence="5">
    <location>
        <begin position="345"/>
        <end position="355"/>
    </location>
</feature>
<dbReference type="InterPro" id="IPR008280">
    <property type="entry name" value="Tub_FtsZ_C"/>
</dbReference>
<dbReference type="SUPFAM" id="SSF55307">
    <property type="entry name" value="Tubulin C-terminal domain-like"/>
    <property type="match status" value="1"/>
</dbReference>
<dbReference type="Gene3D" id="3.40.50.1440">
    <property type="entry name" value="Tubulin/FtsZ, GTPase domain"/>
    <property type="match status" value="1"/>
</dbReference>
<dbReference type="AlphaFoldDB" id="A0A5B0MP46"/>
<keyword evidence="4" id="KW-0342">GTP-binding</keyword>
<keyword evidence="2" id="KW-0493">Microtubule</keyword>
<evidence type="ECO:0000256" key="3">
    <source>
        <dbReference type="ARBA" id="ARBA00022741"/>
    </source>
</evidence>
<comment type="similarity">
    <text evidence="1">Belongs to the tubulin family.</text>
</comment>
<dbReference type="SUPFAM" id="SSF52490">
    <property type="entry name" value="Tubulin nucleotide-binding domain-like"/>
    <property type="match status" value="1"/>
</dbReference>
<gene>
    <name evidence="6" type="primary">TUBA1C</name>
    <name evidence="6" type="ORF">PGT21_016602</name>
</gene>
<feature type="compositionally biased region" description="Polar residues" evidence="5">
    <location>
        <begin position="189"/>
        <end position="201"/>
    </location>
</feature>
<evidence type="ECO:0000256" key="5">
    <source>
        <dbReference type="SAM" id="MobiDB-lite"/>
    </source>
</evidence>
<evidence type="ECO:0000256" key="2">
    <source>
        <dbReference type="ARBA" id="ARBA00022701"/>
    </source>
</evidence>
<feature type="region of interest" description="Disordered" evidence="5">
    <location>
        <begin position="159"/>
        <end position="202"/>
    </location>
</feature>
<dbReference type="EMBL" id="VSWC01000144">
    <property type="protein sequence ID" value="KAA1077700.1"/>
    <property type="molecule type" value="Genomic_DNA"/>
</dbReference>
<dbReference type="GO" id="GO:0005874">
    <property type="term" value="C:microtubule"/>
    <property type="evidence" value="ECO:0007669"/>
    <property type="project" value="UniProtKB-KW"/>
</dbReference>
<dbReference type="InterPro" id="IPR036525">
    <property type="entry name" value="Tubulin/FtsZ_GTPase_sf"/>
</dbReference>
<evidence type="ECO:0000256" key="1">
    <source>
        <dbReference type="ARBA" id="ARBA00009636"/>
    </source>
</evidence>
<dbReference type="Proteomes" id="UP000324748">
    <property type="component" value="Unassembled WGS sequence"/>
</dbReference>
<feature type="compositionally biased region" description="Polar residues" evidence="5">
    <location>
        <begin position="167"/>
        <end position="182"/>
    </location>
</feature>
<organism evidence="6 7">
    <name type="scientific">Puccinia graminis f. sp. tritici</name>
    <dbReference type="NCBI Taxonomy" id="56615"/>
    <lineage>
        <taxon>Eukaryota</taxon>
        <taxon>Fungi</taxon>
        <taxon>Dikarya</taxon>
        <taxon>Basidiomycota</taxon>
        <taxon>Pucciniomycotina</taxon>
        <taxon>Pucciniomycetes</taxon>
        <taxon>Pucciniales</taxon>
        <taxon>Pucciniaceae</taxon>
        <taxon>Puccinia</taxon>
    </lineage>
</organism>
<accession>A0A5B0MP46</accession>
<protein>
    <submittedName>
        <fullName evidence="6">Tubulin alpha-1C chain</fullName>
    </submittedName>
</protein>
<evidence type="ECO:0000256" key="4">
    <source>
        <dbReference type="ARBA" id="ARBA00023134"/>
    </source>
</evidence>
<evidence type="ECO:0000313" key="7">
    <source>
        <dbReference type="Proteomes" id="UP000324748"/>
    </source>
</evidence>
<comment type="caution">
    <text evidence="6">The sequence shown here is derived from an EMBL/GenBank/DDBJ whole genome shotgun (WGS) entry which is preliminary data.</text>
</comment>
<keyword evidence="7" id="KW-1185">Reference proteome</keyword>
<feature type="region of interest" description="Disordered" evidence="5">
    <location>
        <begin position="335"/>
        <end position="355"/>
    </location>
</feature>